<evidence type="ECO:0000259" key="9">
    <source>
        <dbReference type="Pfam" id="PF00281"/>
    </source>
</evidence>
<comment type="subunit">
    <text evidence="7">Part of the 50S ribosomal subunit; contacts the 5S rRNA and probably tRNA. Forms a bridge to the 30S subunit in the 70S ribosome.</text>
</comment>
<evidence type="ECO:0000256" key="3">
    <source>
        <dbReference type="ARBA" id="ARBA00022730"/>
    </source>
</evidence>
<comment type="function">
    <text evidence="7">This is 1 of the proteins that bind and probably mediate the attachment of the 5S RNA into the large ribosomal subunit, where it forms part of the central protuberance. In the 70S ribosome it contacts protein S13 of the 30S subunit (bridge B1b), connecting the 2 subunits; this bridge is implicated in subunit movement. May contact the P site tRNA; the 5S rRNA and some of its associated proteins might help stabilize positioning of ribosome-bound tRNAs.</text>
</comment>
<reference evidence="12" key="1">
    <citation type="journal article" date="2009" name="BMC Genomics">
        <title>The complete genome sequence of Staphylothermus marinus reveals differences in sulfur metabolism among heterotrophic Crenarchaeota.</title>
        <authorList>
            <person name="Anderson I.J."/>
            <person name="Dharmarajan L."/>
            <person name="Rodriguez J."/>
            <person name="Hooper S."/>
            <person name="Porat I."/>
            <person name="Ulrich L.E."/>
            <person name="Elkins J.G."/>
            <person name="Mavromatis K."/>
            <person name="Sun H."/>
            <person name="Land M."/>
            <person name="Lapidus A."/>
            <person name="Lucas S."/>
            <person name="Barry K."/>
            <person name="Huber H."/>
            <person name="Zhulin I.B."/>
            <person name="Whitman W.B."/>
            <person name="Mukhopadhyay B."/>
            <person name="Woese C."/>
            <person name="Bristow J."/>
            <person name="Kyrpides N."/>
        </authorList>
    </citation>
    <scope>NUCLEOTIDE SEQUENCE [LARGE SCALE GENOMIC DNA]</scope>
    <source>
        <strain evidence="12">ATCC 43588 / DSM 3639 / JCM 9404 / F1</strain>
    </source>
</reference>
<proteinExistence type="inferred from homology"/>
<dbReference type="InterPro" id="IPR057266">
    <property type="entry name" value="Ribosomal_uL5_euk/arc-type"/>
</dbReference>
<dbReference type="OrthoDB" id="372044at2157"/>
<dbReference type="FunFam" id="3.30.1440.10:FF:000002">
    <property type="entry name" value="60S ribosomal protein L11"/>
    <property type="match status" value="1"/>
</dbReference>
<evidence type="ECO:0000259" key="10">
    <source>
        <dbReference type="Pfam" id="PF00673"/>
    </source>
</evidence>
<dbReference type="PIRSF" id="PIRSF002161">
    <property type="entry name" value="Ribosomal_L5"/>
    <property type="match status" value="1"/>
</dbReference>
<dbReference type="InterPro" id="IPR031309">
    <property type="entry name" value="Ribosomal_uL5_C"/>
</dbReference>
<organism evidence="11 12">
    <name type="scientific">Staphylothermus marinus (strain ATCC 43588 / DSM 3639 / JCM 9404 / F1)</name>
    <dbReference type="NCBI Taxonomy" id="399550"/>
    <lineage>
        <taxon>Archaea</taxon>
        <taxon>Thermoproteota</taxon>
        <taxon>Thermoprotei</taxon>
        <taxon>Desulfurococcales</taxon>
        <taxon>Desulfurococcaceae</taxon>
        <taxon>Staphylothermus</taxon>
    </lineage>
</organism>
<keyword evidence="3 7" id="KW-0699">rRNA-binding</keyword>
<dbReference type="HAMAP" id="MF_01333_A">
    <property type="entry name" value="Ribosomal_uL5_A"/>
    <property type="match status" value="1"/>
</dbReference>
<keyword evidence="4 7" id="KW-0694">RNA-binding</keyword>
<evidence type="ECO:0000256" key="6">
    <source>
        <dbReference type="ARBA" id="ARBA00023274"/>
    </source>
</evidence>
<feature type="domain" description="Large ribosomal subunit protein uL5 N-terminal" evidence="9">
    <location>
        <begin position="21"/>
        <end position="74"/>
    </location>
</feature>
<evidence type="ECO:0000256" key="2">
    <source>
        <dbReference type="ARBA" id="ARBA00022555"/>
    </source>
</evidence>
<evidence type="ECO:0000256" key="7">
    <source>
        <dbReference type="HAMAP-Rule" id="MF_01333"/>
    </source>
</evidence>
<gene>
    <name evidence="7" type="primary">rpl5</name>
    <name evidence="11" type="ordered locus">Smar_1032</name>
</gene>
<dbReference type="EMBL" id="CP000575">
    <property type="protein sequence ID" value="ABN70130.1"/>
    <property type="molecule type" value="Genomic_DNA"/>
</dbReference>
<accession>A3DNC0</accession>
<evidence type="ECO:0000256" key="4">
    <source>
        <dbReference type="ARBA" id="ARBA00022884"/>
    </source>
</evidence>
<keyword evidence="2 7" id="KW-0820">tRNA-binding</keyword>
<evidence type="ECO:0000256" key="5">
    <source>
        <dbReference type="ARBA" id="ARBA00022980"/>
    </source>
</evidence>
<dbReference type="SUPFAM" id="SSF55282">
    <property type="entry name" value="RL5-like"/>
    <property type="match status" value="1"/>
</dbReference>
<dbReference type="STRING" id="399550.Smar_1032"/>
<keyword evidence="6 7" id="KW-0687">Ribonucleoprotein</keyword>
<keyword evidence="12" id="KW-1185">Reference proteome</keyword>
<dbReference type="GO" id="GO:0006412">
    <property type="term" value="P:translation"/>
    <property type="evidence" value="ECO:0007669"/>
    <property type="project" value="UniProtKB-UniRule"/>
</dbReference>
<dbReference type="InterPro" id="IPR022804">
    <property type="entry name" value="Ribosomal_uL5_arc"/>
</dbReference>
<dbReference type="Gene3D" id="3.30.1440.10">
    <property type="match status" value="1"/>
</dbReference>
<keyword evidence="5 7" id="KW-0689">Ribosomal protein</keyword>
<dbReference type="KEGG" id="smr:Smar_1032"/>
<evidence type="ECO:0000256" key="1">
    <source>
        <dbReference type="ARBA" id="ARBA00008553"/>
    </source>
</evidence>
<dbReference type="RefSeq" id="WP_011839321.1">
    <property type="nucleotide sequence ID" value="NC_009033.1"/>
</dbReference>
<comment type="similarity">
    <text evidence="1 7 8">Belongs to the universal ribosomal protein uL5 family.</text>
</comment>
<evidence type="ECO:0000256" key="8">
    <source>
        <dbReference type="RuleBase" id="RU003930"/>
    </source>
</evidence>
<dbReference type="eggNOG" id="arCOG04092">
    <property type="taxonomic scope" value="Archaea"/>
</dbReference>
<reference evidence="11 12" key="2">
    <citation type="journal article" date="2009" name="Stand. Genomic Sci.">
        <title>Complete genome sequence of Staphylothermus marinus Stetter and Fiala 1986 type strain F1.</title>
        <authorList>
            <person name="Anderson I.J."/>
            <person name="Sun H."/>
            <person name="Lapidus A."/>
            <person name="Copeland A."/>
            <person name="Glavina Del Rio T."/>
            <person name="Tice H."/>
            <person name="Dalin E."/>
            <person name="Lucas S."/>
            <person name="Barry K."/>
            <person name="Land M."/>
            <person name="Richardson P."/>
            <person name="Huber H."/>
            <person name="Kyrpides N.C."/>
        </authorList>
    </citation>
    <scope>NUCLEOTIDE SEQUENCE [LARGE SCALE GENOMIC DNA]</scope>
    <source>
        <strain evidence="12">ATCC 43588 / DSM 3639 / JCM 9404 / F1</strain>
    </source>
</reference>
<evidence type="ECO:0000313" key="11">
    <source>
        <dbReference type="EMBL" id="ABN70130.1"/>
    </source>
</evidence>
<name>A3DNC0_STAMF</name>
<dbReference type="GO" id="GO:0005840">
    <property type="term" value="C:ribosome"/>
    <property type="evidence" value="ECO:0007669"/>
    <property type="project" value="UniProtKB-KW"/>
</dbReference>
<dbReference type="InterPro" id="IPR031310">
    <property type="entry name" value="Ribosomal_uL5_N"/>
</dbReference>
<dbReference type="InterPro" id="IPR002132">
    <property type="entry name" value="Ribosomal_uL5"/>
</dbReference>
<dbReference type="Pfam" id="PF00673">
    <property type="entry name" value="Ribosomal_L5_C"/>
    <property type="match status" value="1"/>
</dbReference>
<protein>
    <recommendedName>
        <fullName evidence="7">Large ribosomal subunit protein uL5</fullName>
    </recommendedName>
</protein>
<sequence length="188" mass="21590">MSTIIEHVPDADKIIEKWNSNPMYKPRLAKVTVNISVGAATERLSKAMQVLEELTGQKPVPRRAKRTIKDFGIRKGENIAAKVTLRREKAVAFLKRVLEAVNYRIKASSFDDNGNVSFGIKEHIMIPGVKYDPEIGVFGMDVAITIERPGYRVLRRKRCRKKHIPRRHRVSREEAMLYLHKEFGVEII</sequence>
<dbReference type="GO" id="GO:0000049">
    <property type="term" value="F:tRNA binding"/>
    <property type="evidence" value="ECO:0007669"/>
    <property type="project" value="UniProtKB-UniRule"/>
</dbReference>
<feature type="domain" description="Large ribosomal subunit protein uL5 C-terminal" evidence="10">
    <location>
        <begin position="79"/>
        <end position="161"/>
    </location>
</feature>
<dbReference type="NCBIfam" id="NF003258">
    <property type="entry name" value="PRK04219.1"/>
    <property type="match status" value="1"/>
</dbReference>
<dbReference type="InterPro" id="IPR022803">
    <property type="entry name" value="Ribosomal_uL5_dom_sf"/>
</dbReference>
<dbReference type="Proteomes" id="UP000000254">
    <property type="component" value="Chromosome"/>
</dbReference>
<dbReference type="Pfam" id="PF00281">
    <property type="entry name" value="Ribosomal_L5"/>
    <property type="match status" value="1"/>
</dbReference>
<dbReference type="HOGENOM" id="CLU_061015_3_0_2"/>
<dbReference type="PANTHER" id="PTHR11994">
    <property type="entry name" value="60S RIBOSOMAL PROTEIN L11-RELATED"/>
    <property type="match status" value="1"/>
</dbReference>
<dbReference type="GO" id="GO:1990904">
    <property type="term" value="C:ribonucleoprotein complex"/>
    <property type="evidence" value="ECO:0007669"/>
    <property type="project" value="UniProtKB-KW"/>
</dbReference>
<dbReference type="GO" id="GO:0019843">
    <property type="term" value="F:rRNA binding"/>
    <property type="evidence" value="ECO:0007669"/>
    <property type="project" value="UniProtKB-UniRule"/>
</dbReference>
<dbReference type="GeneID" id="4907265"/>
<dbReference type="GO" id="GO:0003735">
    <property type="term" value="F:structural constituent of ribosome"/>
    <property type="evidence" value="ECO:0007669"/>
    <property type="project" value="InterPro"/>
</dbReference>
<dbReference type="AlphaFoldDB" id="A3DNC0"/>
<evidence type="ECO:0000313" key="12">
    <source>
        <dbReference type="Proteomes" id="UP000000254"/>
    </source>
</evidence>